<reference evidence="1" key="1">
    <citation type="journal article" date="2023" name="G3 (Bethesda)">
        <title>A reference genome for the long-term kleptoplast-retaining sea slug Elysia crispata morphotype clarki.</title>
        <authorList>
            <person name="Eastman K.E."/>
            <person name="Pendleton A.L."/>
            <person name="Shaikh M.A."/>
            <person name="Suttiyut T."/>
            <person name="Ogas R."/>
            <person name="Tomko P."/>
            <person name="Gavelis G."/>
            <person name="Widhalm J.R."/>
            <person name="Wisecaver J.H."/>
        </authorList>
    </citation>
    <scope>NUCLEOTIDE SEQUENCE</scope>
    <source>
        <strain evidence="1">ECLA1</strain>
    </source>
</reference>
<dbReference type="EMBL" id="JAWDGP010003866">
    <property type="protein sequence ID" value="KAK3770104.1"/>
    <property type="molecule type" value="Genomic_DNA"/>
</dbReference>
<organism evidence="1 2">
    <name type="scientific">Elysia crispata</name>
    <name type="common">lettuce slug</name>
    <dbReference type="NCBI Taxonomy" id="231223"/>
    <lineage>
        <taxon>Eukaryota</taxon>
        <taxon>Metazoa</taxon>
        <taxon>Spiralia</taxon>
        <taxon>Lophotrochozoa</taxon>
        <taxon>Mollusca</taxon>
        <taxon>Gastropoda</taxon>
        <taxon>Heterobranchia</taxon>
        <taxon>Euthyneura</taxon>
        <taxon>Panpulmonata</taxon>
        <taxon>Sacoglossa</taxon>
        <taxon>Placobranchoidea</taxon>
        <taxon>Plakobranchidae</taxon>
        <taxon>Elysia</taxon>
    </lineage>
</organism>
<sequence length="90" mass="10125">MVRLHSENVDHWSVRASPPPEWVGYRDPSGFPWASKFICQTELNELITARATSRSDVSPAGVQVSGQWGEIRTADVQYRCMLLGFSNTSR</sequence>
<accession>A0AAE0ZIL6</accession>
<comment type="caution">
    <text evidence="1">The sequence shown here is derived from an EMBL/GenBank/DDBJ whole genome shotgun (WGS) entry which is preliminary data.</text>
</comment>
<protein>
    <submittedName>
        <fullName evidence="1">Uncharacterized protein</fullName>
    </submittedName>
</protein>
<dbReference type="Proteomes" id="UP001283361">
    <property type="component" value="Unassembled WGS sequence"/>
</dbReference>
<proteinExistence type="predicted"/>
<dbReference type="AlphaFoldDB" id="A0AAE0ZIL6"/>
<evidence type="ECO:0000313" key="1">
    <source>
        <dbReference type="EMBL" id="KAK3770104.1"/>
    </source>
</evidence>
<keyword evidence="2" id="KW-1185">Reference proteome</keyword>
<name>A0AAE0ZIL6_9GAST</name>
<gene>
    <name evidence="1" type="ORF">RRG08_007016</name>
</gene>
<evidence type="ECO:0000313" key="2">
    <source>
        <dbReference type="Proteomes" id="UP001283361"/>
    </source>
</evidence>